<accession>A0A4R2N8V1</accession>
<comment type="caution">
    <text evidence="2">The sequence shown here is derived from an EMBL/GenBank/DDBJ whole genome shotgun (WGS) entry which is preliminary data.</text>
</comment>
<gene>
    <name evidence="2" type="ORF">EV693_106117</name>
</gene>
<proteinExistence type="predicted"/>
<evidence type="ECO:0000313" key="2">
    <source>
        <dbReference type="EMBL" id="TCP17427.1"/>
    </source>
</evidence>
<dbReference type="PIRSF" id="PIRSF004525">
    <property type="entry name" value="Pilin_peptidase-dep_B_prd"/>
    <property type="match status" value="1"/>
</dbReference>
<dbReference type="RefSeq" id="WP_132501347.1">
    <property type="nucleotide sequence ID" value="NZ_LVXA01000001.1"/>
</dbReference>
<evidence type="ECO:0000313" key="3">
    <source>
        <dbReference type="Proteomes" id="UP000295537"/>
    </source>
</evidence>
<keyword evidence="1" id="KW-0472">Membrane</keyword>
<evidence type="ECO:0000256" key="1">
    <source>
        <dbReference type="SAM" id="Phobius"/>
    </source>
</evidence>
<reference evidence="2 3" key="1">
    <citation type="submission" date="2019-03" db="EMBL/GenBank/DDBJ databases">
        <title>Genomic Encyclopedia of Type Strains, Phase IV (KMG-IV): sequencing the most valuable type-strain genomes for metagenomic binning, comparative biology and taxonomic classification.</title>
        <authorList>
            <person name="Goeker M."/>
        </authorList>
    </citation>
    <scope>NUCLEOTIDE SEQUENCE [LARGE SCALE GENOMIC DNA]</scope>
    <source>
        <strain evidence="2 3">DSM 16380</strain>
    </source>
</reference>
<protein>
    <submittedName>
        <fullName evidence="2">Prepilin peptidase dependent protein B</fullName>
    </submittedName>
</protein>
<keyword evidence="1" id="KW-1133">Transmembrane helix</keyword>
<keyword evidence="1" id="KW-0812">Transmembrane</keyword>
<keyword evidence="3" id="KW-1185">Reference proteome</keyword>
<name>A0A4R2N8V1_9PAST</name>
<dbReference type="InterPro" id="IPR016419">
    <property type="entry name" value="Prepilin_Pept-dep_B_prd"/>
</dbReference>
<dbReference type="EMBL" id="SLXJ01000006">
    <property type="protein sequence ID" value="TCP17427.1"/>
    <property type="molecule type" value="Genomic_DNA"/>
</dbReference>
<dbReference type="OrthoDB" id="5296662at2"/>
<sequence>MLFKRIKNQAVVKSLHSFTLIEVLITTALSTFILLFAARLFSDFYYMQNKQRELFNLQSHSYHILAHLQQHIQHIGYQGSFREKSNIHLFLNNKSYSLNSSYCLMFYYDLNGDGCIGERRNKNQCTKGDLNITNDVSKEFFGFKLKNKAIYIYEDDSIKKCSLIECQKLLRQCNQGKWRGLSEYSDINVEHLKFTIIKNNLIKIDLIISSHKHPNIYYESSAYSYLFN</sequence>
<dbReference type="Proteomes" id="UP000295537">
    <property type="component" value="Unassembled WGS sequence"/>
</dbReference>
<organism evidence="2 3">
    <name type="scientific">Nicoletella semolina</name>
    <dbReference type="NCBI Taxonomy" id="271160"/>
    <lineage>
        <taxon>Bacteria</taxon>
        <taxon>Pseudomonadati</taxon>
        <taxon>Pseudomonadota</taxon>
        <taxon>Gammaproteobacteria</taxon>
        <taxon>Pasteurellales</taxon>
        <taxon>Pasteurellaceae</taxon>
        <taxon>Nicoletella</taxon>
    </lineage>
</organism>
<feature type="transmembrane region" description="Helical" evidence="1">
    <location>
        <begin position="20"/>
        <end position="42"/>
    </location>
</feature>
<dbReference type="AlphaFoldDB" id="A0A4R2N8V1"/>